<gene>
    <name evidence="4" type="ORF">RIF29_08348</name>
</gene>
<evidence type="ECO:0000259" key="3">
    <source>
        <dbReference type="PROSITE" id="PS50067"/>
    </source>
</evidence>
<keyword evidence="5" id="KW-1185">Reference proteome</keyword>
<dbReference type="GO" id="GO:0003777">
    <property type="term" value="F:microtubule motor activity"/>
    <property type="evidence" value="ECO:0007669"/>
    <property type="project" value="InterPro"/>
</dbReference>
<keyword evidence="1" id="KW-0505">Motor protein</keyword>
<evidence type="ECO:0000256" key="2">
    <source>
        <dbReference type="PROSITE-ProRule" id="PRU00283"/>
    </source>
</evidence>
<accession>A0AAN9FX14</accession>
<comment type="caution">
    <text evidence="2">Lacks conserved residue(s) required for the propagation of feature annotation.</text>
</comment>
<dbReference type="Gene3D" id="3.40.850.10">
    <property type="entry name" value="Kinesin motor domain"/>
    <property type="match status" value="1"/>
</dbReference>
<proteinExistence type="inferred from homology"/>
<feature type="domain" description="Kinesin motor" evidence="3">
    <location>
        <begin position="1"/>
        <end position="97"/>
    </location>
</feature>
<dbReference type="PROSITE" id="PS50067">
    <property type="entry name" value="KINESIN_MOTOR_2"/>
    <property type="match status" value="1"/>
</dbReference>
<evidence type="ECO:0000256" key="1">
    <source>
        <dbReference type="ARBA" id="ARBA00023175"/>
    </source>
</evidence>
<dbReference type="PANTHER" id="PTHR47968:SF61">
    <property type="entry name" value="ATP-BINDING MICROTUBULE MOTOR FAMILY PROTEIN"/>
    <property type="match status" value="1"/>
</dbReference>
<organism evidence="4 5">
    <name type="scientific">Crotalaria pallida</name>
    <name type="common">Smooth rattlebox</name>
    <name type="synonym">Crotalaria striata</name>
    <dbReference type="NCBI Taxonomy" id="3830"/>
    <lineage>
        <taxon>Eukaryota</taxon>
        <taxon>Viridiplantae</taxon>
        <taxon>Streptophyta</taxon>
        <taxon>Embryophyta</taxon>
        <taxon>Tracheophyta</taxon>
        <taxon>Spermatophyta</taxon>
        <taxon>Magnoliopsida</taxon>
        <taxon>eudicotyledons</taxon>
        <taxon>Gunneridae</taxon>
        <taxon>Pentapetalae</taxon>
        <taxon>rosids</taxon>
        <taxon>fabids</taxon>
        <taxon>Fabales</taxon>
        <taxon>Fabaceae</taxon>
        <taxon>Papilionoideae</taxon>
        <taxon>50 kb inversion clade</taxon>
        <taxon>genistoids sensu lato</taxon>
        <taxon>core genistoids</taxon>
        <taxon>Crotalarieae</taxon>
        <taxon>Crotalaria</taxon>
    </lineage>
</organism>
<dbReference type="InterPro" id="IPR001752">
    <property type="entry name" value="Kinesin_motor_dom"/>
</dbReference>
<dbReference type="GO" id="GO:0008017">
    <property type="term" value="F:microtubule binding"/>
    <property type="evidence" value="ECO:0007669"/>
    <property type="project" value="InterPro"/>
</dbReference>
<dbReference type="InterPro" id="IPR027640">
    <property type="entry name" value="Kinesin-like_fam"/>
</dbReference>
<name>A0AAN9FX14_CROPI</name>
<sequence length="97" mass="10954">MPIDLQNGANSVTDLLSAQVTPLRVLDDPEEGTVVKKLTEETLKDKNKLLQLLFTSAAERTMEETTMNETSFRSHQILRLFFGCRVWEAPESNGMLL</sequence>
<dbReference type="Pfam" id="PF00225">
    <property type="entry name" value="Kinesin"/>
    <property type="match status" value="1"/>
</dbReference>
<protein>
    <recommendedName>
        <fullName evidence="3">Kinesin motor domain-containing protein</fullName>
    </recommendedName>
</protein>
<dbReference type="EMBL" id="JAYWIO010000002">
    <property type="protein sequence ID" value="KAK7280830.1"/>
    <property type="molecule type" value="Genomic_DNA"/>
</dbReference>
<dbReference type="SUPFAM" id="SSF52540">
    <property type="entry name" value="P-loop containing nucleoside triphosphate hydrolases"/>
    <property type="match status" value="1"/>
</dbReference>
<comment type="similarity">
    <text evidence="2">Belongs to the TRAFAC class myosin-kinesin ATPase superfamily. Kinesin family.</text>
</comment>
<dbReference type="PANTHER" id="PTHR47968">
    <property type="entry name" value="CENTROMERE PROTEIN E"/>
    <property type="match status" value="1"/>
</dbReference>
<evidence type="ECO:0000313" key="5">
    <source>
        <dbReference type="Proteomes" id="UP001372338"/>
    </source>
</evidence>
<dbReference type="GO" id="GO:0005524">
    <property type="term" value="F:ATP binding"/>
    <property type="evidence" value="ECO:0007669"/>
    <property type="project" value="InterPro"/>
</dbReference>
<reference evidence="4 5" key="1">
    <citation type="submission" date="2024-01" db="EMBL/GenBank/DDBJ databases">
        <title>The genomes of 5 underutilized Papilionoideae crops provide insights into root nodulation and disease resistanc.</title>
        <authorList>
            <person name="Yuan L."/>
        </authorList>
    </citation>
    <scope>NUCLEOTIDE SEQUENCE [LARGE SCALE GENOMIC DNA]</scope>
    <source>
        <strain evidence="4">ZHUSHIDOU_FW_LH</strain>
        <tissue evidence="4">Leaf</tissue>
    </source>
</reference>
<dbReference type="Proteomes" id="UP001372338">
    <property type="component" value="Unassembled WGS sequence"/>
</dbReference>
<evidence type="ECO:0000313" key="4">
    <source>
        <dbReference type="EMBL" id="KAK7280830.1"/>
    </source>
</evidence>
<dbReference type="InterPro" id="IPR036961">
    <property type="entry name" value="Kinesin_motor_dom_sf"/>
</dbReference>
<dbReference type="AlphaFoldDB" id="A0AAN9FX14"/>
<dbReference type="GO" id="GO:0007018">
    <property type="term" value="P:microtubule-based movement"/>
    <property type="evidence" value="ECO:0007669"/>
    <property type="project" value="InterPro"/>
</dbReference>
<dbReference type="InterPro" id="IPR027417">
    <property type="entry name" value="P-loop_NTPase"/>
</dbReference>
<comment type="caution">
    <text evidence="4">The sequence shown here is derived from an EMBL/GenBank/DDBJ whole genome shotgun (WGS) entry which is preliminary data.</text>
</comment>